<name>A0AAJ1HRC1_LIMMU</name>
<comment type="caution">
    <text evidence="1">The sequence shown here is derived from an EMBL/GenBank/DDBJ whole genome shotgun (WGS) entry which is preliminary data.</text>
</comment>
<dbReference type="EMBL" id="JAQONE010000006">
    <property type="protein sequence ID" value="MDC2829132.1"/>
    <property type="molecule type" value="Genomic_DNA"/>
</dbReference>
<evidence type="ECO:0000313" key="2">
    <source>
        <dbReference type="Proteomes" id="UP001220670"/>
    </source>
</evidence>
<proteinExistence type="predicted"/>
<dbReference type="Proteomes" id="UP001220670">
    <property type="component" value="Unassembled WGS sequence"/>
</dbReference>
<sequence length="253" mass="29429">MNDWKKTFKELEQFGVNKLSSEYYNSFLANNSLANANLSQHFSNLYDNLVIPAEDAIDIDESINDQNFVFDCFYQNSEGKWMASWNNPECEVPVSALAVNDYSLLRKAFKFSMQKYYALKMVKALHLPDELTNRIISEDYHTQHFFTFYPYGRFAECDAIVKKAAEKVIHDGYMPVMEIADSNFVNVVFITNAAAEAQNDIEQCKKERPNILAYVYNVKTPSYSEYGYITMQFVSKYHYDNNGFYEPAWIRTA</sequence>
<accession>A0AAJ1HRC1</accession>
<organism evidence="1 2">
    <name type="scientific">Limosilactobacillus mucosae</name>
    <name type="common">Lactobacillus mucosae</name>
    <dbReference type="NCBI Taxonomy" id="97478"/>
    <lineage>
        <taxon>Bacteria</taxon>
        <taxon>Bacillati</taxon>
        <taxon>Bacillota</taxon>
        <taxon>Bacilli</taxon>
        <taxon>Lactobacillales</taxon>
        <taxon>Lactobacillaceae</taxon>
        <taxon>Limosilactobacillus</taxon>
    </lineage>
</organism>
<reference evidence="1" key="1">
    <citation type="submission" date="2023-01" db="EMBL/GenBank/DDBJ databases">
        <title>Genome analysis of 13 Lactobacillus isolated from gut of wild boar.</title>
        <authorList>
            <person name="Papp P."/>
            <person name="Libisch B."/>
            <person name="Nagy T."/>
            <person name="Olasz F."/>
        </authorList>
    </citation>
    <scope>NUCLEOTIDE SEQUENCE</scope>
    <source>
        <strain evidence="1">F146</strain>
    </source>
</reference>
<protein>
    <submittedName>
        <fullName evidence="1">Uncharacterized protein</fullName>
    </submittedName>
</protein>
<evidence type="ECO:0000313" key="1">
    <source>
        <dbReference type="EMBL" id="MDC2829132.1"/>
    </source>
</evidence>
<gene>
    <name evidence="1" type="ORF">PO250_02115</name>
</gene>
<dbReference type="RefSeq" id="WP_272225792.1">
    <property type="nucleotide sequence ID" value="NZ_JAQONE010000006.1"/>
</dbReference>
<dbReference type="AlphaFoldDB" id="A0AAJ1HRC1"/>